<reference evidence="2" key="1">
    <citation type="submission" date="2021-12" db="EMBL/GenBank/DDBJ databases">
        <authorList>
            <person name="Martin H S."/>
        </authorList>
    </citation>
    <scope>NUCLEOTIDE SEQUENCE</scope>
</reference>
<keyword evidence="3" id="KW-1185">Reference proteome</keyword>
<organism evidence="2 3">
    <name type="scientific">Brenthis ino</name>
    <name type="common">lesser marbled fritillary</name>
    <dbReference type="NCBI Taxonomy" id="405034"/>
    <lineage>
        <taxon>Eukaryota</taxon>
        <taxon>Metazoa</taxon>
        <taxon>Ecdysozoa</taxon>
        <taxon>Arthropoda</taxon>
        <taxon>Hexapoda</taxon>
        <taxon>Insecta</taxon>
        <taxon>Pterygota</taxon>
        <taxon>Neoptera</taxon>
        <taxon>Endopterygota</taxon>
        <taxon>Lepidoptera</taxon>
        <taxon>Glossata</taxon>
        <taxon>Ditrysia</taxon>
        <taxon>Papilionoidea</taxon>
        <taxon>Nymphalidae</taxon>
        <taxon>Heliconiinae</taxon>
        <taxon>Argynnini</taxon>
        <taxon>Brenthis</taxon>
    </lineage>
</organism>
<name>A0A8S4HVM1_9NEOP</name>
<evidence type="ECO:0000313" key="3">
    <source>
        <dbReference type="Proteomes" id="UP000838878"/>
    </source>
</evidence>
<accession>A0A8S4HVM1</accession>
<dbReference type="AlphaFoldDB" id="A0A8S4HVM1"/>
<feature type="non-terminal residue" evidence="2">
    <location>
        <position position="89"/>
    </location>
</feature>
<dbReference type="OrthoDB" id="8052806at2759"/>
<protein>
    <submittedName>
        <fullName evidence="2">Uncharacterized protein</fullName>
    </submittedName>
</protein>
<proteinExistence type="predicted"/>
<dbReference type="EMBL" id="OV170221">
    <property type="protein sequence ID" value="CAH0712837.1"/>
    <property type="molecule type" value="Genomic_DNA"/>
</dbReference>
<feature type="compositionally biased region" description="Basic and acidic residues" evidence="1">
    <location>
        <begin position="63"/>
        <end position="76"/>
    </location>
</feature>
<evidence type="ECO:0000313" key="2">
    <source>
        <dbReference type="EMBL" id="CAH0712837.1"/>
    </source>
</evidence>
<sequence>MSFPRAPAILKEDLYVDDIRTGASTERETLLLRDELIGKLASAGYELRKWISNLPALLDGLPCDHRPMNQNRRDSTKTNGKSNVDLKIN</sequence>
<feature type="region of interest" description="Disordered" evidence="1">
    <location>
        <begin position="63"/>
        <end position="89"/>
    </location>
</feature>
<evidence type="ECO:0000256" key="1">
    <source>
        <dbReference type="SAM" id="MobiDB-lite"/>
    </source>
</evidence>
<dbReference type="Proteomes" id="UP000838878">
    <property type="component" value="Chromosome 1"/>
</dbReference>
<gene>
    <name evidence="2" type="ORF">BINO364_LOCUS67</name>
</gene>